<feature type="domain" description="GGDEF" evidence="5">
    <location>
        <begin position="579"/>
        <end position="711"/>
    </location>
</feature>
<evidence type="ECO:0000313" key="8">
    <source>
        <dbReference type="Proteomes" id="UP001449795"/>
    </source>
</evidence>
<dbReference type="PROSITE" id="PS50113">
    <property type="entry name" value="PAC"/>
    <property type="match status" value="1"/>
</dbReference>
<dbReference type="PROSITE" id="PS50924">
    <property type="entry name" value="MHYT"/>
    <property type="match status" value="1"/>
</dbReference>
<feature type="transmembrane region" description="Helical" evidence="1">
    <location>
        <begin position="78"/>
        <end position="100"/>
    </location>
</feature>
<proteinExistence type="predicted"/>
<dbReference type="Gene3D" id="3.30.70.270">
    <property type="match status" value="1"/>
</dbReference>
<feature type="transmembrane region" description="Helical" evidence="1">
    <location>
        <begin position="244"/>
        <end position="273"/>
    </location>
</feature>
<keyword evidence="1" id="KW-1133">Transmembrane helix</keyword>
<dbReference type="CDD" id="cd01949">
    <property type="entry name" value="GGDEF"/>
    <property type="match status" value="1"/>
</dbReference>
<feature type="transmembrane region" description="Helical" evidence="1">
    <location>
        <begin position="201"/>
        <end position="224"/>
    </location>
</feature>
<feature type="transmembrane region" description="Helical" evidence="1">
    <location>
        <begin position="138"/>
        <end position="159"/>
    </location>
</feature>
<keyword evidence="1" id="KW-0472">Membrane</keyword>
<sequence length="975" mass="105262">MSRILTCVVLKHEVFGTGLAVLLCLASCYAAMMLLHRARRGAGLGRTIWIGAAGIAGGFGIWATHFIAMLAYRPGMALSFMLGPTLASLLIAVLATGIAVSISARTMARGAAGTTAGTTAGTMAGTAETRGGHLAGGVAAGTMFALGVAAMHFLGMSAVRVPGMMCWNPRLVVASLLVGGVLSVAAFVSQRRAGDTPLGRVMPAALLALSIAGLHFTAMGAVTMRAMPGMDMAMDMAMAAHRPAASPTVMILVIGAAALALLSVGAAAAFFALRAERAVWRSDLGFRLLVEGVRDHAIFMLDPLGRVSTWNVGAQRLKGYAAAEILGRDFAQFHSDAERAEGVPRRMLAEARAGAVAREGWRYRKDGTAFWASVTLDPVRDEEGGLIGFATITRDQTRGKEDADRIARVTRNLDIALENMSQGLCLFGADGRLVLANGRCAALFGLAERDMRPGMDHGALLEAIHARLGLPEAERRRRVEDAHARHMALLQQGQEQGQEQRQGGQLQLRLGEEMAVQVTVRRMEDGGWVATYEDVTERLRAEARIAYLAHHDGLTGLANRARFNEALRRELALAERDGARLAVIGIDLDKFKEINDQRGHAVGDRVLVILAERIRGVRAVDELVARLGGDEFAAAKRFDDIAELHGFIGRLEDCLSRPIALDGFELRPDASIGVSLFPQDARTAEALMGNADLAMYRAKAALRERICFYEAEMDEAARSRRALAAALWEAVEREQFHLDFQVQRNVSSGEVTGFEVLLRWRHPDWGLVPPMRFIPLAEECGAIVPIGEWVLRAACREAASWTRPYKIAVNLSAVQLGDEHLAAHVGAILAETGLDPRRLELEMTETAIVTDKVRSLRTLRQIKALGVSIAIDDFGVGYSSLDTLRTFPFDKIKLDRSFMTEVEHTPESKAILRAILALGRSLNIPVLAEGVETRVQLDILDVEGCTEAQGYFLGRPGPITADGAVRPAVPSAVRE</sequence>
<dbReference type="PANTHER" id="PTHR44757">
    <property type="entry name" value="DIGUANYLATE CYCLASE DGCP"/>
    <property type="match status" value="1"/>
</dbReference>
<evidence type="ECO:0000259" key="6">
    <source>
        <dbReference type="PROSITE" id="PS50924"/>
    </source>
</evidence>
<evidence type="ECO:0000259" key="3">
    <source>
        <dbReference type="PROSITE" id="PS50113"/>
    </source>
</evidence>
<evidence type="ECO:0000259" key="5">
    <source>
        <dbReference type="PROSITE" id="PS50887"/>
    </source>
</evidence>
<dbReference type="InterPro" id="IPR001633">
    <property type="entry name" value="EAL_dom"/>
</dbReference>
<dbReference type="RefSeq" id="WP_342626924.1">
    <property type="nucleotide sequence ID" value="NZ_CP152276.1"/>
</dbReference>
<dbReference type="CDD" id="cd00130">
    <property type="entry name" value="PAS"/>
    <property type="match status" value="1"/>
</dbReference>
<dbReference type="SMART" id="SM00091">
    <property type="entry name" value="PAS"/>
    <property type="match status" value="2"/>
</dbReference>
<dbReference type="InterPro" id="IPR043128">
    <property type="entry name" value="Rev_trsase/Diguanyl_cyclase"/>
</dbReference>
<evidence type="ECO:0000313" key="7">
    <source>
        <dbReference type="EMBL" id="XAE40891.1"/>
    </source>
</evidence>
<evidence type="ECO:0000259" key="4">
    <source>
        <dbReference type="PROSITE" id="PS50883"/>
    </source>
</evidence>
<evidence type="ECO:0000259" key="2">
    <source>
        <dbReference type="PROSITE" id="PS50112"/>
    </source>
</evidence>
<dbReference type="InterPro" id="IPR000160">
    <property type="entry name" value="GGDEF_dom"/>
</dbReference>
<dbReference type="InterPro" id="IPR035965">
    <property type="entry name" value="PAS-like_dom_sf"/>
</dbReference>
<feature type="domain" description="EAL" evidence="4">
    <location>
        <begin position="720"/>
        <end position="970"/>
    </location>
</feature>
<dbReference type="SUPFAM" id="SSF55785">
    <property type="entry name" value="PYP-like sensor domain (PAS domain)"/>
    <property type="match status" value="2"/>
</dbReference>
<feature type="domain" description="MHYT" evidence="6">
    <location>
        <begin position="12"/>
        <end position="225"/>
    </location>
</feature>
<accession>A0ABZ3CZX1</accession>
<dbReference type="PROSITE" id="PS50112">
    <property type="entry name" value="PAS"/>
    <property type="match status" value="1"/>
</dbReference>
<reference evidence="7 8" key="1">
    <citation type="submission" date="2024-04" db="EMBL/GenBank/DDBJ databases">
        <title>Complete genome sequence of Nguyenibacter vanlangesis HBCM-1154, a strain capable of nitrogen fixation, IAA production, and phosphorus solubilization isolated from sugarcane soil.</title>
        <authorList>
            <person name="MY HANH P."/>
        </authorList>
    </citation>
    <scope>NUCLEOTIDE SEQUENCE [LARGE SCALE GENOMIC DNA]</scope>
    <source>
        <strain evidence="7 8">HBCM 1154</strain>
    </source>
</reference>
<dbReference type="SMART" id="SM00267">
    <property type="entry name" value="GGDEF"/>
    <property type="match status" value="1"/>
</dbReference>
<dbReference type="CDD" id="cd01948">
    <property type="entry name" value="EAL"/>
    <property type="match status" value="1"/>
</dbReference>
<dbReference type="Pfam" id="PF12860">
    <property type="entry name" value="PAS_7"/>
    <property type="match status" value="1"/>
</dbReference>
<feature type="transmembrane region" description="Helical" evidence="1">
    <location>
        <begin position="171"/>
        <end position="189"/>
    </location>
</feature>
<dbReference type="Pfam" id="PF03707">
    <property type="entry name" value="MHYT"/>
    <property type="match status" value="2"/>
</dbReference>
<dbReference type="PROSITE" id="PS50883">
    <property type="entry name" value="EAL"/>
    <property type="match status" value="1"/>
</dbReference>
<protein>
    <submittedName>
        <fullName evidence="7">EAL domain-containing protein</fullName>
    </submittedName>
</protein>
<dbReference type="PANTHER" id="PTHR44757:SF2">
    <property type="entry name" value="BIOFILM ARCHITECTURE MAINTENANCE PROTEIN MBAA"/>
    <property type="match status" value="1"/>
</dbReference>
<evidence type="ECO:0000256" key="1">
    <source>
        <dbReference type="PROSITE-ProRule" id="PRU00244"/>
    </source>
</evidence>
<dbReference type="InterPro" id="IPR000700">
    <property type="entry name" value="PAS-assoc_C"/>
</dbReference>
<dbReference type="Proteomes" id="UP001449795">
    <property type="component" value="Chromosome"/>
</dbReference>
<dbReference type="Pfam" id="PF13426">
    <property type="entry name" value="PAS_9"/>
    <property type="match status" value="1"/>
</dbReference>
<dbReference type="NCBIfam" id="TIGR00254">
    <property type="entry name" value="GGDEF"/>
    <property type="match status" value="1"/>
</dbReference>
<dbReference type="InterPro" id="IPR005330">
    <property type="entry name" value="MHYT_dom"/>
</dbReference>
<dbReference type="InterPro" id="IPR035919">
    <property type="entry name" value="EAL_sf"/>
</dbReference>
<dbReference type="InterPro" id="IPR029787">
    <property type="entry name" value="Nucleotide_cyclase"/>
</dbReference>
<name>A0ABZ3CZX1_9PROT</name>
<dbReference type="InterPro" id="IPR052155">
    <property type="entry name" value="Biofilm_reg_signaling"/>
</dbReference>
<dbReference type="Gene3D" id="3.30.450.20">
    <property type="entry name" value="PAS domain"/>
    <property type="match status" value="2"/>
</dbReference>
<dbReference type="SUPFAM" id="SSF141868">
    <property type="entry name" value="EAL domain-like"/>
    <property type="match status" value="1"/>
</dbReference>
<dbReference type="SUPFAM" id="SSF55073">
    <property type="entry name" value="Nucleotide cyclase"/>
    <property type="match status" value="1"/>
</dbReference>
<feature type="transmembrane region" description="Helical" evidence="1">
    <location>
        <begin position="14"/>
        <end position="35"/>
    </location>
</feature>
<feature type="domain" description="PAS" evidence="2">
    <location>
        <begin position="282"/>
        <end position="336"/>
    </location>
</feature>
<organism evidence="7 8">
    <name type="scientific">Nguyenibacter vanlangensis</name>
    <dbReference type="NCBI Taxonomy" id="1216886"/>
    <lineage>
        <taxon>Bacteria</taxon>
        <taxon>Pseudomonadati</taxon>
        <taxon>Pseudomonadota</taxon>
        <taxon>Alphaproteobacteria</taxon>
        <taxon>Acetobacterales</taxon>
        <taxon>Acetobacteraceae</taxon>
        <taxon>Nguyenibacter</taxon>
    </lineage>
</organism>
<dbReference type="Gene3D" id="3.20.20.450">
    <property type="entry name" value="EAL domain"/>
    <property type="match status" value="1"/>
</dbReference>
<dbReference type="EMBL" id="CP152276">
    <property type="protein sequence ID" value="XAE40891.1"/>
    <property type="molecule type" value="Genomic_DNA"/>
</dbReference>
<dbReference type="SMART" id="SM00052">
    <property type="entry name" value="EAL"/>
    <property type="match status" value="1"/>
</dbReference>
<dbReference type="Pfam" id="PF00990">
    <property type="entry name" value="GGDEF"/>
    <property type="match status" value="1"/>
</dbReference>
<keyword evidence="1" id="KW-0812">Transmembrane</keyword>
<dbReference type="Pfam" id="PF00563">
    <property type="entry name" value="EAL"/>
    <property type="match status" value="1"/>
</dbReference>
<dbReference type="NCBIfam" id="TIGR00229">
    <property type="entry name" value="sensory_box"/>
    <property type="match status" value="1"/>
</dbReference>
<keyword evidence="8" id="KW-1185">Reference proteome</keyword>
<dbReference type="InterPro" id="IPR000014">
    <property type="entry name" value="PAS"/>
</dbReference>
<feature type="domain" description="PAC" evidence="3">
    <location>
        <begin position="356"/>
        <end position="408"/>
    </location>
</feature>
<feature type="transmembrane region" description="Helical" evidence="1">
    <location>
        <begin position="47"/>
        <end position="72"/>
    </location>
</feature>
<gene>
    <name evidence="7" type="ORF">AAC691_11090</name>
</gene>
<dbReference type="PROSITE" id="PS50887">
    <property type="entry name" value="GGDEF"/>
    <property type="match status" value="1"/>
</dbReference>